<dbReference type="PANTHER" id="PTHR21152:SF40">
    <property type="entry name" value="ALANINE--GLYOXYLATE AMINOTRANSFERASE"/>
    <property type="match status" value="1"/>
</dbReference>
<dbReference type="Proteomes" id="UP001642540">
    <property type="component" value="Unassembled WGS sequence"/>
</dbReference>
<comment type="catalytic activity">
    <reaction evidence="4">
        <text>glyoxylate + L-alanine = glycine + pyruvate</text>
        <dbReference type="Rhea" id="RHEA:24248"/>
        <dbReference type="ChEBI" id="CHEBI:15361"/>
        <dbReference type="ChEBI" id="CHEBI:36655"/>
        <dbReference type="ChEBI" id="CHEBI:57305"/>
        <dbReference type="ChEBI" id="CHEBI:57972"/>
        <dbReference type="EC" id="2.6.1.44"/>
    </reaction>
</comment>
<dbReference type="InterPro" id="IPR024169">
    <property type="entry name" value="SP_NH2Trfase/AEP_transaminase"/>
</dbReference>
<dbReference type="PIRSF" id="PIRSF000524">
    <property type="entry name" value="SPT"/>
    <property type="match status" value="1"/>
</dbReference>
<evidence type="ECO:0000313" key="6">
    <source>
        <dbReference type="EMBL" id="CAL8090239.1"/>
    </source>
</evidence>
<dbReference type="EMBL" id="CAXLJM020000024">
    <property type="protein sequence ID" value="CAL8090239.1"/>
    <property type="molecule type" value="Genomic_DNA"/>
</dbReference>
<dbReference type="PANTHER" id="PTHR21152">
    <property type="entry name" value="AMINOTRANSFERASE CLASS V"/>
    <property type="match status" value="1"/>
</dbReference>
<keyword evidence="3 4" id="KW-0663">Pyridoxal phosphate</keyword>
<name>A0ABP1Q724_9HEXA</name>
<proteinExistence type="inferred from homology"/>
<dbReference type="SUPFAM" id="SSF53383">
    <property type="entry name" value="PLP-dependent transferases"/>
    <property type="match status" value="1"/>
</dbReference>
<dbReference type="InterPro" id="IPR015424">
    <property type="entry name" value="PyrdxlP-dep_Trfase"/>
</dbReference>
<evidence type="ECO:0000313" key="7">
    <source>
        <dbReference type="Proteomes" id="UP001642540"/>
    </source>
</evidence>
<dbReference type="Pfam" id="PF00266">
    <property type="entry name" value="Aminotran_5"/>
    <property type="match status" value="1"/>
</dbReference>
<dbReference type="InterPro" id="IPR015422">
    <property type="entry name" value="PyrdxlP-dep_Trfase_small"/>
</dbReference>
<evidence type="ECO:0000256" key="4">
    <source>
        <dbReference type="PIRNR" id="PIRNR000524"/>
    </source>
</evidence>
<protein>
    <recommendedName>
        <fullName evidence="4">Alanine--glyoxylate aminotransferase</fullName>
        <ecNumber evidence="4">2.6.1.44</ecNumber>
    </recommendedName>
</protein>
<evidence type="ECO:0000259" key="5">
    <source>
        <dbReference type="Pfam" id="PF00266"/>
    </source>
</evidence>
<dbReference type="Gene3D" id="3.40.640.10">
    <property type="entry name" value="Type I PLP-dependent aspartate aminotransferase-like (Major domain)"/>
    <property type="match status" value="2"/>
</dbReference>
<comment type="caution">
    <text evidence="6">The sequence shown here is derived from an EMBL/GenBank/DDBJ whole genome shotgun (WGS) entry which is preliminary data.</text>
</comment>
<accession>A0ABP1Q724</accession>
<dbReference type="EC" id="2.6.1.44" evidence="4"/>
<gene>
    <name evidence="6" type="ORF">ODALV1_LOCUS7587</name>
</gene>
<feature type="domain" description="Aminotransferase class V" evidence="5">
    <location>
        <begin position="43"/>
        <end position="181"/>
    </location>
</feature>
<organism evidence="6 7">
    <name type="scientific">Orchesella dallaii</name>
    <dbReference type="NCBI Taxonomy" id="48710"/>
    <lineage>
        <taxon>Eukaryota</taxon>
        <taxon>Metazoa</taxon>
        <taxon>Ecdysozoa</taxon>
        <taxon>Arthropoda</taxon>
        <taxon>Hexapoda</taxon>
        <taxon>Collembola</taxon>
        <taxon>Entomobryomorpha</taxon>
        <taxon>Entomobryoidea</taxon>
        <taxon>Orchesellidae</taxon>
        <taxon>Orchesellinae</taxon>
        <taxon>Orchesella</taxon>
    </lineage>
</organism>
<dbReference type="InterPro" id="IPR015421">
    <property type="entry name" value="PyrdxlP-dep_Trfase_major"/>
</dbReference>
<dbReference type="Gene3D" id="3.90.1150.10">
    <property type="entry name" value="Aspartate Aminotransferase, domain 1"/>
    <property type="match status" value="2"/>
</dbReference>
<dbReference type="InterPro" id="IPR000192">
    <property type="entry name" value="Aminotrans_V_dom"/>
</dbReference>
<comment type="similarity">
    <text evidence="2 4">Belongs to the class-V pyridoxal-phosphate-dependent aminotransferase family.</text>
</comment>
<comment type="cofactor">
    <cofactor evidence="1 4">
        <name>pyridoxal 5'-phosphate</name>
        <dbReference type="ChEBI" id="CHEBI:597326"/>
    </cofactor>
</comment>
<keyword evidence="7" id="KW-1185">Reference proteome</keyword>
<evidence type="ECO:0000256" key="3">
    <source>
        <dbReference type="ARBA" id="ARBA00022898"/>
    </source>
</evidence>
<reference evidence="6 7" key="1">
    <citation type="submission" date="2024-08" db="EMBL/GenBank/DDBJ databases">
        <authorList>
            <person name="Cucini C."/>
            <person name="Frati F."/>
        </authorList>
    </citation>
    <scope>NUCLEOTIDE SEQUENCE [LARGE SCALE GENOMIC DNA]</scope>
</reference>
<evidence type="ECO:0000256" key="1">
    <source>
        <dbReference type="ARBA" id="ARBA00001933"/>
    </source>
</evidence>
<sequence length="347" mass="39109">MVRKNTIIASEYEKPESLQSPLEPETRLLVSGAAANPYKRSFEALRLPMLGHMGDRTIKMLSEIQEGLRYVLQTKNEYTLAYHGTGTTGMSGVLDNMIEPGDKILVGVKGYWGDKVAKIAQRFGANVVRMEQTPGSRFSLNQIEAELEMHRPDILFLVSGESSTCVYQPLEGIGELCYKSKVKRRETPPRIYQTDITVQAEAWYITMPKESPHDGWRHSFSICLLYSLREVLARIVEEGIENVWERHADTHKYFTSRAEKLGLEHFVPNPEDRLVATIMFKVPTGKDGYKIVNYISEKFQIDISPGLFVNMGKVLRVGLFGSNANRETAATVIEALESALNSTQTDL</sequence>
<evidence type="ECO:0000256" key="2">
    <source>
        <dbReference type="ARBA" id="ARBA00009236"/>
    </source>
</evidence>